<dbReference type="RefSeq" id="WP_201292974.1">
    <property type="nucleotide sequence ID" value="NZ_WUUU01000064.1"/>
</dbReference>
<dbReference type="Proteomes" id="UP000471521">
    <property type="component" value="Unassembled WGS sequence"/>
</dbReference>
<dbReference type="CDD" id="cd00350">
    <property type="entry name" value="rubredoxin_like"/>
    <property type="match status" value="1"/>
</dbReference>
<name>A0A6B0SGT4_9EURY</name>
<evidence type="ECO:0000256" key="1">
    <source>
        <dbReference type="SAM" id="MobiDB-lite"/>
    </source>
</evidence>
<reference evidence="3 4" key="1">
    <citation type="submission" date="2019-12" db="EMBL/GenBank/DDBJ databases">
        <title>Isolation and characterization of three novel carbon monoxide-oxidizing members of Halobacteria from salione crusts and soils.</title>
        <authorList>
            <person name="Myers M.R."/>
            <person name="King G.M."/>
        </authorList>
    </citation>
    <scope>NUCLEOTIDE SEQUENCE [LARGE SCALE GENOMIC DNA]</scope>
    <source>
        <strain evidence="3 4">PCN9</strain>
    </source>
</reference>
<dbReference type="OrthoDB" id="45654at2157"/>
<gene>
    <name evidence="3" type="ORF">GRX66_09415</name>
</gene>
<dbReference type="AlphaFoldDB" id="A0A6B0SGT4"/>
<dbReference type="InterPro" id="IPR055554">
    <property type="entry name" value="DUF7130"/>
</dbReference>
<evidence type="ECO:0000313" key="3">
    <source>
        <dbReference type="EMBL" id="MXR20808.1"/>
    </source>
</evidence>
<evidence type="ECO:0000259" key="2">
    <source>
        <dbReference type="Pfam" id="PF23458"/>
    </source>
</evidence>
<proteinExistence type="predicted"/>
<dbReference type="SUPFAM" id="SSF57802">
    <property type="entry name" value="Rubredoxin-like"/>
    <property type="match status" value="1"/>
</dbReference>
<dbReference type="Gene3D" id="2.20.28.10">
    <property type="match status" value="1"/>
</dbReference>
<dbReference type="Pfam" id="PF23458">
    <property type="entry name" value="DUF7130"/>
    <property type="match status" value="1"/>
</dbReference>
<feature type="region of interest" description="Disordered" evidence="1">
    <location>
        <begin position="43"/>
        <end position="69"/>
    </location>
</feature>
<protein>
    <recommendedName>
        <fullName evidence="2">DUF7130 domain-containing protein</fullName>
    </recommendedName>
</protein>
<keyword evidence="4" id="KW-1185">Reference proteome</keyword>
<evidence type="ECO:0000313" key="4">
    <source>
        <dbReference type="Proteomes" id="UP000471521"/>
    </source>
</evidence>
<comment type="caution">
    <text evidence="3">The sequence shown here is derived from an EMBL/GenBank/DDBJ whole genome shotgun (WGS) entry which is preliminary data.</text>
</comment>
<dbReference type="EMBL" id="WUUU01000064">
    <property type="protein sequence ID" value="MXR20808.1"/>
    <property type="molecule type" value="Genomic_DNA"/>
</dbReference>
<organism evidence="3 4">
    <name type="scientific">Halobacterium bonnevillei</name>
    <dbReference type="NCBI Taxonomy" id="2692200"/>
    <lineage>
        <taxon>Archaea</taxon>
        <taxon>Methanobacteriati</taxon>
        <taxon>Methanobacteriota</taxon>
        <taxon>Stenosarchaea group</taxon>
        <taxon>Halobacteria</taxon>
        <taxon>Halobacteriales</taxon>
        <taxon>Halobacteriaceae</taxon>
        <taxon>Halobacterium</taxon>
    </lineage>
</organism>
<accession>A0A6B0SGT4</accession>
<sequence>MNESQLADDVSIETGDTVYDDDGHVVGIVQEFTEDGFDVEVLDAGPSVDASPPETAPGNQDGEDIPGKDFGEGYLMWRCEDCGAMDDLDDGIPEFCPDCGAPKEHIHDAQED</sequence>
<feature type="domain" description="DUF7130" evidence="2">
    <location>
        <begin position="14"/>
        <end position="112"/>
    </location>
</feature>